<protein>
    <submittedName>
        <fullName evidence="1">Uncharacterized protein</fullName>
    </submittedName>
</protein>
<dbReference type="Proteomes" id="UP000772434">
    <property type="component" value="Unassembled WGS sequence"/>
</dbReference>
<comment type="caution">
    <text evidence="1">The sequence shown here is derived from an EMBL/GenBank/DDBJ whole genome shotgun (WGS) entry which is preliminary data.</text>
</comment>
<proteinExistence type="predicted"/>
<dbReference type="AlphaFoldDB" id="A0A9P5PZK0"/>
<organism evidence="1 2">
    <name type="scientific">Rhodocollybia butyracea</name>
    <dbReference type="NCBI Taxonomy" id="206335"/>
    <lineage>
        <taxon>Eukaryota</taxon>
        <taxon>Fungi</taxon>
        <taxon>Dikarya</taxon>
        <taxon>Basidiomycota</taxon>
        <taxon>Agaricomycotina</taxon>
        <taxon>Agaricomycetes</taxon>
        <taxon>Agaricomycetidae</taxon>
        <taxon>Agaricales</taxon>
        <taxon>Marasmiineae</taxon>
        <taxon>Omphalotaceae</taxon>
        <taxon>Rhodocollybia</taxon>
    </lineage>
</organism>
<dbReference type="OrthoDB" id="16982at2759"/>
<evidence type="ECO:0000313" key="2">
    <source>
        <dbReference type="Proteomes" id="UP000772434"/>
    </source>
</evidence>
<keyword evidence="2" id="KW-1185">Reference proteome</keyword>
<gene>
    <name evidence="1" type="ORF">BDP27DRAFT_1361199</name>
</gene>
<evidence type="ECO:0000313" key="1">
    <source>
        <dbReference type="EMBL" id="KAF9072129.1"/>
    </source>
</evidence>
<reference evidence="1" key="1">
    <citation type="submission" date="2020-11" db="EMBL/GenBank/DDBJ databases">
        <authorList>
            <consortium name="DOE Joint Genome Institute"/>
            <person name="Ahrendt S."/>
            <person name="Riley R."/>
            <person name="Andreopoulos W."/>
            <person name="Labutti K."/>
            <person name="Pangilinan J."/>
            <person name="Ruiz-Duenas F.J."/>
            <person name="Barrasa J.M."/>
            <person name="Sanchez-Garcia M."/>
            <person name="Camarero S."/>
            <person name="Miyauchi S."/>
            <person name="Serrano A."/>
            <person name="Linde D."/>
            <person name="Babiker R."/>
            <person name="Drula E."/>
            <person name="Ayuso-Fernandez I."/>
            <person name="Pacheco R."/>
            <person name="Padilla G."/>
            <person name="Ferreira P."/>
            <person name="Barriuso J."/>
            <person name="Kellner H."/>
            <person name="Castanera R."/>
            <person name="Alfaro M."/>
            <person name="Ramirez L."/>
            <person name="Pisabarro A.G."/>
            <person name="Kuo A."/>
            <person name="Tritt A."/>
            <person name="Lipzen A."/>
            <person name="He G."/>
            <person name="Yan M."/>
            <person name="Ng V."/>
            <person name="Cullen D."/>
            <person name="Martin F."/>
            <person name="Rosso M.-N."/>
            <person name="Henrissat B."/>
            <person name="Hibbett D."/>
            <person name="Martinez A.T."/>
            <person name="Grigoriev I.V."/>
        </authorList>
    </citation>
    <scope>NUCLEOTIDE SEQUENCE</scope>
    <source>
        <strain evidence="1">AH 40177</strain>
    </source>
</reference>
<sequence length="121" mass="13663">MVLRWFPIKLESMNATSFALNGIALSMPKIDSAYAAIYLQILAMVTFSAWYSPDKMGEVAYAFSLIIPHYPSPLHSTMPLREEDMHEDVNHPDQIGPEPVTVSDHLTAWEAMMYLTMWGVA</sequence>
<name>A0A9P5PZK0_9AGAR</name>
<accession>A0A9P5PZK0</accession>
<dbReference type="EMBL" id="JADNRY010000026">
    <property type="protein sequence ID" value="KAF9072129.1"/>
    <property type="molecule type" value="Genomic_DNA"/>
</dbReference>